<evidence type="ECO:0000259" key="3">
    <source>
        <dbReference type="SMART" id="SM00954"/>
    </source>
</evidence>
<dbReference type="Gene3D" id="3.30.460.10">
    <property type="entry name" value="Beta Polymerase, domain 2"/>
    <property type="match status" value="1"/>
</dbReference>
<dbReference type="SUPFAM" id="SSF81301">
    <property type="entry name" value="Nucleotidyltransferase"/>
    <property type="match status" value="1"/>
</dbReference>
<dbReference type="InterPro" id="IPR007685">
    <property type="entry name" value="RelA_SpoT"/>
</dbReference>
<comment type="caution">
    <text evidence="4">The sequence shown here is derived from an EMBL/GenBank/DDBJ whole genome shotgun (WGS) entry which is preliminary data.</text>
</comment>
<evidence type="ECO:0000313" key="4">
    <source>
        <dbReference type="EMBL" id="MBM7572726.1"/>
    </source>
</evidence>
<keyword evidence="5" id="KW-1185">Reference proteome</keyword>
<keyword evidence="2" id="KW-0175">Coiled coil</keyword>
<proteinExistence type="predicted"/>
<feature type="coiled-coil region" evidence="2">
    <location>
        <begin position="40"/>
        <end position="67"/>
    </location>
</feature>
<protein>
    <recommendedName>
        <fullName evidence="3">RelA/SpoT domain-containing protein</fullName>
    </recommendedName>
</protein>
<dbReference type="Proteomes" id="UP001296943">
    <property type="component" value="Unassembled WGS sequence"/>
</dbReference>
<gene>
    <name evidence="4" type="ORF">JOC48_003257</name>
</gene>
<evidence type="ECO:0000313" key="5">
    <source>
        <dbReference type="Proteomes" id="UP001296943"/>
    </source>
</evidence>
<sequence>MIPFEKLWSDIENFYKIHGVNFSLGKKHREYDDELFRTIIEEKDKMIVETLDDIVKLEEDVNKLNQNVDFSYRFKTETSIKNKLMNQTQVRQLYKVCNDIIGFRFIIRIDSNGLMKMANAFVNSCPTDNIDCRLHDQRSGKTNDDGYKGIHVNLRMKHNLAFPIEVQFWTRQDALLNDYLHDNIYKTEDDDALIAYAVALRQWLENVPITPKGTDIKSYVDYLYEKAYSIDFGYDY</sequence>
<name>A0ABS2N3K7_9BACI</name>
<comment type="pathway">
    <text evidence="1">Purine metabolism; ppGpp biosynthesis; ppGpp from GTP: step 1/2.</text>
</comment>
<dbReference type="Pfam" id="PF04607">
    <property type="entry name" value="RelA_SpoT"/>
    <property type="match status" value="1"/>
</dbReference>
<accession>A0ABS2N3K7</accession>
<reference evidence="4 5" key="1">
    <citation type="submission" date="2021-01" db="EMBL/GenBank/DDBJ databases">
        <title>Genomic Encyclopedia of Type Strains, Phase IV (KMG-IV): sequencing the most valuable type-strain genomes for metagenomic binning, comparative biology and taxonomic classification.</title>
        <authorList>
            <person name="Goeker M."/>
        </authorList>
    </citation>
    <scope>NUCLEOTIDE SEQUENCE [LARGE SCALE GENOMIC DNA]</scope>
    <source>
        <strain evidence="4 5">DSM 23711</strain>
    </source>
</reference>
<organism evidence="4 5">
    <name type="scientific">Aquibacillus albus</name>
    <dbReference type="NCBI Taxonomy" id="1168171"/>
    <lineage>
        <taxon>Bacteria</taxon>
        <taxon>Bacillati</taxon>
        <taxon>Bacillota</taxon>
        <taxon>Bacilli</taxon>
        <taxon>Bacillales</taxon>
        <taxon>Bacillaceae</taxon>
        <taxon>Aquibacillus</taxon>
    </lineage>
</organism>
<evidence type="ECO:0000256" key="1">
    <source>
        <dbReference type="ARBA" id="ARBA00004976"/>
    </source>
</evidence>
<dbReference type="InterPro" id="IPR043519">
    <property type="entry name" value="NT_sf"/>
</dbReference>
<dbReference type="RefSeq" id="WP_204501327.1">
    <property type="nucleotide sequence ID" value="NZ_JAFBDR010000020.1"/>
</dbReference>
<feature type="domain" description="RelA/SpoT" evidence="3">
    <location>
        <begin position="72"/>
        <end position="191"/>
    </location>
</feature>
<dbReference type="EMBL" id="JAFBDR010000020">
    <property type="protein sequence ID" value="MBM7572726.1"/>
    <property type="molecule type" value="Genomic_DNA"/>
</dbReference>
<evidence type="ECO:0000256" key="2">
    <source>
        <dbReference type="SAM" id="Coils"/>
    </source>
</evidence>
<dbReference type="SMART" id="SM00954">
    <property type="entry name" value="RelA_SpoT"/>
    <property type="match status" value="1"/>
</dbReference>